<dbReference type="InterPro" id="IPR019436">
    <property type="entry name" value="Say1-like"/>
</dbReference>
<dbReference type="AlphaFoldDB" id="A0A1Q3DW65"/>
<keyword evidence="4" id="KW-1185">Reference proteome</keyword>
<proteinExistence type="predicted"/>
<feature type="compositionally biased region" description="Basic and acidic residues" evidence="2">
    <location>
        <begin position="112"/>
        <end position="124"/>
    </location>
</feature>
<feature type="compositionally biased region" description="Low complexity" evidence="2">
    <location>
        <begin position="229"/>
        <end position="251"/>
    </location>
</feature>
<dbReference type="Gene3D" id="3.40.50.1820">
    <property type="entry name" value="alpha/beta hydrolase"/>
    <property type="match status" value="1"/>
</dbReference>
<evidence type="ECO:0000256" key="1">
    <source>
        <dbReference type="ARBA" id="ARBA00022801"/>
    </source>
</evidence>
<feature type="compositionally biased region" description="Polar residues" evidence="2">
    <location>
        <begin position="78"/>
        <end position="105"/>
    </location>
</feature>
<reference evidence="3 4" key="2">
    <citation type="submission" date="2017-02" db="EMBL/GenBank/DDBJ databases">
        <title>A genome survey and senescence transcriptome analysis in Lentinula edodes.</title>
        <authorList>
            <person name="Sakamoto Y."/>
            <person name="Nakade K."/>
            <person name="Sato S."/>
            <person name="Yoshida Y."/>
            <person name="Miyazaki K."/>
            <person name="Natsume S."/>
            <person name="Konno N."/>
        </authorList>
    </citation>
    <scope>NUCLEOTIDE SEQUENCE [LARGE SCALE GENOMIC DNA]</scope>
    <source>
        <strain evidence="3 4">NBRC 111202</strain>
    </source>
</reference>
<name>A0A1Q3DW65_LENED</name>
<feature type="region of interest" description="Disordered" evidence="2">
    <location>
        <begin position="186"/>
        <end position="268"/>
    </location>
</feature>
<evidence type="ECO:0000313" key="4">
    <source>
        <dbReference type="Proteomes" id="UP000188533"/>
    </source>
</evidence>
<protein>
    <submittedName>
        <fullName evidence="3">Alpha beta hydrolase fold protein</fullName>
    </submittedName>
</protein>
<dbReference type="EMBL" id="BDGU01000007">
    <property type="protein sequence ID" value="GAV98988.1"/>
    <property type="molecule type" value="Genomic_DNA"/>
</dbReference>
<dbReference type="SUPFAM" id="SSF53474">
    <property type="entry name" value="alpha/beta-Hydrolases"/>
    <property type="match status" value="1"/>
</dbReference>
<feature type="compositionally biased region" description="Polar residues" evidence="2">
    <location>
        <begin position="40"/>
        <end position="66"/>
    </location>
</feature>
<feature type="region of interest" description="Disordered" evidence="2">
    <location>
        <begin position="40"/>
        <end position="139"/>
    </location>
</feature>
<gene>
    <name evidence="3" type="ORF">LENED_000412</name>
</gene>
<dbReference type="Pfam" id="PF10340">
    <property type="entry name" value="Say1_Mug180"/>
    <property type="match status" value="1"/>
</dbReference>
<sequence>MIATSNVLTAVDLNVAYPPGLESYRADKGLVIRGRSYSGSAARNSYSNQASGGPNLSYSRSSNRAGSNKRYPHGMRLPSSSYNQTQNQTRRAGFSSSTKQENSLLGPSLYQRTERFDPFGDSKEPSLSTSPVFTSTGPSNVSQPLYTHYYYYDPNTNRPTLAYADDKNSANAANLTASTNLLLDTLLNGRRSPSPPQPTMSDPSPVAVTADSPVQPQTRSPSPPHSLRPRAAAISRPSSTITPSPILSQPIASVSPPPPPIKSDGSHHLSEPLHLRLESKAGTGTVAFSMAHTDDGNAPLTWTNYLSIMFFIAVHLPLACFQTILAPFIDRSNGYNDKPLKRRIGDTIIRASSFYLPTNVMQYLVGNGLHQYQRWVKKYQSELGALVEELPLDSDRARGERGRLFWIGPKRTEKVLLYLPGGAYMFQVTEMMLKFWRYAQVEWERQGLAIGIVVLSYSVGSDPNAAFPVQLFQATQALKYLLSIGCNPSNIQITGDSAGGNLMTQLLSHMVHPFPLPSLVPPLNLPPGSRLRGVYMMSPWVGLSNPDQWGPTFRIKHYDVTNIRGPGEEYVDTIFKGFPDKHSQIIPYAESVSAPDDWFSDLQNSVVDRILVTAGKEERLLDQIQVFFKRKIKPYHSDAVLLVQDGGIHDDMIMDFAVANAPLGNELTPDVLEWIAKGFRM</sequence>
<evidence type="ECO:0000313" key="3">
    <source>
        <dbReference type="EMBL" id="GAV98988.1"/>
    </source>
</evidence>
<evidence type="ECO:0000256" key="2">
    <source>
        <dbReference type="SAM" id="MobiDB-lite"/>
    </source>
</evidence>
<reference evidence="3 4" key="1">
    <citation type="submission" date="2016-08" db="EMBL/GenBank/DDBJ databases">
        <authorList>
            <consortium name="Lentinula edodes genome sequencing consortium"/>
            <person name="Sakamoto Y."/>
            <person name="Nakade K."/>
            <person name="Sato S."/>
            <person name="Yoshida Y."/>
            <person name="Miyazaki K."/>
            <person name="Natsume S."/>
            <person name="Konno N."/>
        </authorList>
    </citation>
    <scope>NUCLEOTIDE SEQUENCE [LARGE SCALE GENOMIC DNA]</scope>
    <source>
        <strain evidence="3 4">NBRC 111202</strain>
    </source>
</reference>
<comment type="caution">
    <text evidence="3">The sequence shown here is derived from an EMBL/GenBank/DDBJ whole genome shotgun (WGS) entry which is preliminary data.</text>
</comment>
<dbReference type="STRING" id="5353.A0A1Q3DW65"/>
<dbReference type="GO" id="GO:0016787">
    <property type="term" value="F:hydrolase activity"/>
    <property type="evidence" value="ECO:0007669"/>
    <property type="project" value="UniProtKB-KW"/>
</dbReference>
<organism evidence="3 4">
    <name type="scientific">Lentinula edodes</name>
    <name type="common">Shiitake mushroom</name>
    <name type="synonym">Lentinus edodes</name>
    <dbReference type="NCBI Taxonomy" id="5353"/>
    <lineage>
        <taxon>Eukaryota</taxon>
        <taxon>Fungi</taxon>
        <taxon>Dikarya</taxon>
        <taxon>Basidiomycota</taxon>
        <taxon>Agaricomycotina</taxon>
        <taxon>Agaricomycetes</taxon>
        <taxon>Agaricomycetidae</taxon>
        <taxon>Agaricales</taxon>
        <taxon>Marasmiineae</taxon>
        <taxon>Omphalotaceae</taxon>
        <taxon>Lentinula</taxon>
    </lineage>
</organism>
<feature type="compositionally biased region" description="Polar residues" evidence="2">
    <location>
        <begin position="125"/>
        <end position="139"/>
    </location>
</feature>
<dbReference type="InterPro" id="IPR050300">
    <property type="entry name" value="GDXG_lipolytic_enzyme"/>
</dbReference>
<dbReference type="Proteomes" id="UP000188533">
    <property type="component" value="Unassembled WGS sequence"/>
</dbReference>
<accession>A0A1Q3DW65</accession>
<dbReference type="PANTHER" id="PTHR48081:SF31">
    <property type="entry name" value="STERYL ACETYL HYDROLASE MUG81-RELATED"/>
    <property type="match status" value="1"/>
</dbReference>
<keyword evidence="1 3" id="KW-0378">Hydrolase</keyword>
<dbReference type="InterPro" id="IPR029058">
    <property type="entry name" value="AB_hydrolase_fold"/>
</dbReference>
<dbReference type="PANTHER" id="PTHR48081">
    <property type="entry name" value="AB HYDROLASE SUPERFAMILY PROTEIN C4A8.06C"/>
    <property type="match status" value="1"/>
</dbReference>